<feature type="domain" description="Flavodoxin-like" evidence="17">
    <location>
        <begin position="324"/>
        <end position="465"/>
    </location>
</feature>
<dbReference type="SUPFAM" id="SSF52218">
    <property type="entry name" value="Flavoproteins"/>
    <property type="match status" value="1"/>
</dbReference>
<feature type="domain" description="FAD-binding FR-type" evidence="18">
    <location>
        <begin position="501"/>
        <end position="730"/>
    </location>
</feature>
<evidence type="ECO:0000259" key="17">
    <source>
        <dbReference type="PROSITE" id="PS50902"/>
    </source>
</evidence>
<dbReference type="Gene3D" id="1.10.630.10">
    <property type="entry name" value="Cytochrome P450"/>
    <property type="match status" value="1"/>
</dbReference>
<keyword evidence="7" id="KW-0288">FMN</keyword>
<evidence type="ECO:0000256" key="1">
    <source>
        <dbReference type="ARBA" id="ARBA00001917"/>
    </source>
</evidence>
<dbReference type="RefSeq" id="XP_026615874.1">
    <property type="nucleotide sequence ID" value="XM_026759425.1"/>
</dbReference>
<dbReference type="STRING" id="41047.A0A397HH62"/>
<evidence type="ECO:0000256" key="10">
    <source>
        <dbReference type="ARBA" id="ARBA00022857"/>
    </source>
</evidence>
<dbReference type="SUPFAM" id="SSF63380">
    <property type="entry name" value="Riboflavin synthase domain-like"/>
    <property type="match status" value="1"/>
</dbReference>
<dbReference type="Pfam" id="PF00667">
    <property type="entry name" value="FAD_binding_1"/>
    <property type="match status" value="1"/>
</dbReference>
<dbReference type="VEuPathDB" id="FungiDB:CDV56_105806"/>
<dbReference type="InterPro" id="IPR017972">
    <property type="entry name" value="Cyt_P450_CS"/>
</dbReference>
<dbReference type="OrthoDB" id="1470350at2759"/>
<evidence type="ECO:0000313" key="19">
    <source>
        <dbReference type="EMBL" id="RHZ59800.1"/>
    </source>
</evidence>
<evidence type="ECO:0000256" key="5">
    <source>
        <dbReference type="ARBA" id="ARBA00022448"/>
    </source>
</evidence>
<evidence type="ECO:0000313" key="20">
    <source>
        <dbReference type="Proteomes" id="UP000215305"/>
    </source>
</evidence>
<evidence type="ECO:0000256" key="7">
    <source>
        <dbReference type="ARBA" id="ARBA00022643"/>
    </source>
</evidence>
<evidence type="ECO:0000256" key="2">
    <source>
        <dbReference type="ARBA" id="ARBA00001971"/>
    </source>
</evidence>
<dbReference type="GO" id="GO:0050660">
    <property type="term" value="F:flavin adenine dinucleotide binding"/>
    <property type="evidence" value="ECO:0007669"/>
    <property type="project" value="TreeGrafter"/>
</dbReference>
<keyword evidence="11" id="KW-0560">Oxidoreductase</keyword>
<dbReference type="InterPro" id="IPR001709">
    <property type="entry name" value="Flavoprot_Pyr_Nucl_cyt_Rdtase"/>
</dbReference>
<accession>A0A397HH62</accession>
<dbReference type="AlphaFoldDB" id="A0A397HH62"/>
<evidence type="ECO:0008006" key="21">
    <source>
        <dbReference type="Google" id="ProtNLM"/>
    </source>
</evidence>
<dbReference type="Pfam" id="PF00175">
    <property type="entry name" value="NAD_binding_1"/>
    <property type="match status" value="1"/>
</dbReference>
<keyword evidence="20" id="KW-1185">Reference proteome</keyword>
<dbReference type="InterPro" id="IPR003097">
    <property type="entry name" value="CysJ-like_FAD-binding"/>
</dbReference>
<dbReference type="InterPro" id="IPR017927">
    <property type="entry name" value="FAD-bd_FR_type"/>
</dbReference>
<dbReference type="CDD" id="cd06206">
    <property type="entry name" value="bifunctional_CYPOR"/>
    <property type="match status" value="1"/>
</dbReference>
<dbReference type="SUPFAM" id="SSF48264">
    <property type="entry name" value="Cytochrome P450"/>
    <property type="match status" value="1"/>
</dbReference>
<organism evidence="19 20">
    <name type="scientific">Aspergillus thermomutatus</name>
    <name type="common">Neosartorya pseudofischeri</name>
    <dbReference type="NCBI Taxonomy" id="41047"/>
    <lineage>
        <taxon>Eukaryota</taxon>
        <taxon>Fungi</taxon>
        <taxon>Dikarya</taxon>
        <taxon>Ascomycota</taxon>
        <taxon>Pezizomycotina</taxon>
        <taxon>Eurotiomycetes</taxon>
        <taxon>Eurotiomycetidae</taxon>
        <taxon>Eurotiales</taxon>
        <taxon>Aspergillaceae</taxon>
        <taxon>Aspergillus</taxon>
        <taxon>Aspergillus subgen. Fumigati</taxon>
    </lineage>
</organism>
<dbReference type="InterPro" id="IPR001433">
    <property type="entry name" value="OxRdtase_FAD/NAD-bd"/>
</dbReference>
<dbReference type="InterPro" id="IPR029039">
    <property type="entry name" value="Flavoprotein-like_sf"/>
</dbReference>
<dbReference type="SUPFAM" id="SSF52343">
    <property type="entry name" value="Ferredoxin reductase-like, C-terminal NADP-linked domain"/>
    <property type="match status" value="1"/>
</dbReference>
<dbReference type="InterPro" id="IPR017938">
    <property type="entry name" value="Riboflavin_synthase-like_b-brl"/>
</dbReference>
<keyword evidence="5" id="KW-0813">Transport</keyword>
<dbReference type="InterPro" id="IPR036396">
    <property type="entry name" value="Cyt_P450_sf"/>
</dbReference>
<dbReference type="Gene3D" id="3.40.50.360">
    <property type="match status" value="1"/>
</dbReference>
<dbReference type="GO" id="GO:0005829">
    <property type="term" value="C:cytosol"/>
    <property type="evidence" value="ECO:0007669"/>
    <property type="project" value="TreeGrafter"/>
</dbReference>
<dbReference type="Pfam" id="PF00258">
    <property type="entry name" value="Flavodoxin_1"/>
    <property type="match status" value="1"/>
</dbReference>
<evidence type="ECO:0000256" key="3">
    <source>
        <dbReference type="ARBA" id="ARBA00001974"/>
    </source>
</evidence>
<dbReference type="Proteomes" id="UP000215305">
    <property type="component" value="Unassembled WGS sequence"/>
</dbReference>
<comment type="cofactor">
    <cofactor evidence="1">
        <name>FMN</name>
        <dbReference type="ChEBI" id="CHEBI:58210"/>
    </cofactor>
</comment>
<comment type="catalytic activity">
    <reaction evidence="15">
        <text>2 oxidized [cytochrome P450] + NADPH = 2 reduced [cytochrome P450] + NADP(+) + H(+)</text>
        <dbReference type="Rhea" id="RHEA:24040"/>
        <dbReference type="Rhea" id="RHEA-COMP:14627"/>
        <dbReference type="Rhea" id="RHEA-COMP:14628"/>
        <dbReference type="ChEBI" id="CHEBI:15378"/>
        <dbReference type="ChEBI" id="CHEBI:55376"/>
        <dbReference type="ChEBI" id="CHEBI:57783"/>
        <dbReference type="ChEBI" id="CHEBI:58349"/>
        <dbReference type="ChEBI" id="CHEBI:60344"/>
        <dbReference type="EC" id="1.6.2.4"/>
    </reaction>
</comment>
<dbReference type="InterPro" id="IPR008254">
    <property type="entry name" value="Flavodoxin/NO_synth"/>
</dbReference>
<dbReference type="Gene3D" id="2.40.30.10">
    <property type="entry name" value="Translation factors"/>
    <property type="match status" value="1"/>
</dbReference>
<comment type="catalytic activity">
    <reaction evidence="14">
        <text>an organic molecule + reduced [NADPH--hemoprotein reductase] + O2 = an alcohol + oxidized [NADPH--hemoprotein reductase] + H2O + H(+)</text>
        <dbReference type="Rhea" id="RHEA:17149"/>
        <dbReference type="Rhea" id="RHEA-COMP:11964"/>
        <dbReference type="Rhea" id="RHEA-COMP:11965"/>
        <dbReference type="ChEBI" id="CHEBI:15377"/>
        <dbReference type="ChEBI" id="CHEBI:15378"/>
        <dbReference type="ChEBI" id="CHEBI:15379"/>
        <dbReference type="ChEBI" id="CHEBI:30879"/>
        <dbReference type="ChEBI" id="CHEBI:57618"/>
        <dbReference type="ChEBI" id="CHEBI:58210"/>
        <dbReference type="ChEBI" id="CHEBI:142491"/>
        <dbReference type="EC" id="1.14.14.1"/>
    </reaction>
</comment>
<comment type="caution">
    <text evidence="19">The sequence shown here is derived from an EMBL/GenBank/DDBJ whole genome shotgun (WGS) entry which is preliminary data.</text>
</comment>
<dbReference type="GO" id="GO:0020037">
    <property type="term" value="F:heme binding"/>
    <property type="evidence" value="ECO:0007669"/>
    <property type="project" value="InterPro"/>
</dbReference>
<evidence type="ECO:0000256" key="9">
    <source>
        <dbReference type="ARBA" id="ARBA00022827"/>
    </source>
</evidence>
<evidence type="ECO:0000259" key="18">
    <source>
        <dbReference type="PROSITE" id="PS51384"/>
    </source>
</evidence>
<name>A0A397HH62_ASPTH</name>
<dbReference type="PROSITE" id="PS51384">
    <property type="entry name" value="FAD_FR"/>
    <property type="match status" value="1"/>
</dbReference>
<comment type="cofactor">
    <cofactor evidence="2">
        <name>heme</name>
        <dbReference type="ChEBI" id="CHEBI:30413"/>
    </cofactor>
</comment>
<dbReference type="Gene3D" id="1.20.990.10">
    <property type="entry name" value="NADPH-cytochrome p450 Reductase, Chain A, domain 3"/>
    <property type="match status" value="1"/>
</dbReference>
<keyword evidence="9" id="KW-0274">FAD</keyword>
<protein>
    <recommendedName>
        <fullName evidence="21">NADPH--cytochrome P450 reductase</fullName>
    </recommendedName>
</protein>
<dbReference type="PANTHER" id="PTHR19384:SF127">
    <property type="entry name" value="BIFUNCTIONAL CYTOCHROME P450_NADPH--P450 REDUCTASE"/>
    <property type="match status" value="1"/>
</dbReference>
<dbReference type="Gene3D" id="3.40.50.80">
    <property type="entry name" value="Nucleotide-binding domain of ferredoxin-NADP reductase (FNR) module"/>
    <property type="match status" value="1"/>
</dbReference>
<keyword evidence="10" id="KW-0521">NADP</keyword>
<sequence length="910" mass="101429">MGDALVEIGKRFQRPRWARLFYRASERKLFDDIELMRKTADQVVKVRRANPQGGRRKDLLTAMIDAADLRTGKKLSDESITNNLITFLIAGHETTAGTLSFAFYSLLKNPVAYQTAQKEVDEVMGRDPVTIDKIFKLKYIPGVLRETLRHCAPIPGFYLEPLEDTLLGEAYPVKKGEAIIAYLTKTHLDPAVFGEDANQFKPERMTDANFDRLQKEFPNCWKPFGNGMRACIGRPFAWQEMLLAMSVLLQNFHFYMDDPSYDLRIMETLTIKPKDFYMRASLRHGMTAIDLERRLRGAGGLDKSNEGPEEASAQRFDGPKGASLSILYGSNSGTCKALAHRLAVDAQAHGFSATRVDSLDAARDSLPTNQPVVIFTSSYEGHPPDNARHFVTWLETLVGRELGRVCYSVFGVGNREWGNTFHKVPKFIDEALAQHGAKRLAAAGFTDVSSRDPFTDFETWEDDLLWPALEKEYVISKPDNSAALHGPSVQVSVPRSSILRQDVREAIVTATRDLTPPGVPAKKHIEIKLPTGTSYCAGDYLAVLPMNPRVTVGRVFRRFQLSWDAVLTVQGDQCTPLPTDQPTSAWDVLTAYVELAQPATRRNVLTLAGYAREAGEKERLEQLAGDQFQHEITEKRVSVLDLLEKYPSVELPIGLFLGLLPPMRIRQYSISSSPLKDPHCVSLSYSLLDEPSLSGQGRHIGVATSYIANLSPNERLHVAVRPSHVAFHLPQTPESTPIICIAAGSGIAPFRGFIQERAVQLAAGRALAPALLFYGCRGRADNFYREEFDQWEKEGAVTVKRAYSRETASEEVVGCKYVQDRLAKEKDELSELWNKGAKLFVCGGRRVGTAVEKACIELIKDSVVGDDPKRFLEESATSALSWTFLIKTIVGGSQYNYGYETCQILHNLVV</sequence>
<dbReference type="GO" id="GO:0005506">
    <property type="term" value="F:iron ion binding"/>
    <property type="evidence" value="ECO:0007669"/>
    <property type="project" value="InterPro"/>
</dbReference>
<dbReference type="PRINTS" id="PR00371">
    <property type="entry name" value="FPNCR"/>
</dbReference>
<dbReference type="InterPro" id="IPR023173">
    <property type="entry name" value="NADPH_Cyt_P450_Rdtase_alpha"/>
</dbReference>
<keyword evidence="13" id="KW-0496">Mitochondrion</keyword>
<keyword evidence="6" id="KW-0285">Flavoprotein</keyword>
<evidence type="ECO:0000256" key="14">
    <source>
        <dbReference type="ARBA" id="ARBA00047827"/>
    </source>
</evidence>
<proteinExistence type="inferred from homology"/>
<dbReference type="PROSITE" id="PS50902">
    <property type="entry name" value="FLAVODOXIN_LIKE"/>
    <property type="match status" value="1"/>
</dbReference>
<evidence type="ECO:0000256" key="11">
    <source>
        <dbReference type="ARBA" id="ARBA00023002"/>
    </source>
</evidence>
<dbReference type="PANTHER" id="PTHR19384">
    <property type="entry name" value="NITRIC OXIDE SYNTHASE-RELATED"/>
    <property type="match status" value="1"/>
</dbReference>
<keyword evidence="12" id="KW-0408">Iron</keyword>
<dbReference type="FunFam" id="2.40.30.10:FF:000198">
    <property type="entry name" value="Bifunctional cytochrome P450/NADPH--P450 reductase"/>
    <property type="match status" value="1"/>
</dbReference>
<dbReference type="GeneID" id="38127780"/>
<dbReference type="PROSITE" id="PS00086">
    <property type="entry name" value="CYTOCHROME_P450"/>
    <property type="match status" value="1"/>
</dbReference>
<keyword evidence="8" id="KW-0479">Metal-binding</keyword>
<dbReference type="PRINTS" id="PR00369">
    <property type="entry name" value="FLAVODOXIN"/>
</dbReference>
<evidence type="ECO:0000256" key="16">
    <source>
        <dbReference type="SAM" id="MobiDB-lite"/>
    </source>
</evidence>
<comment type="cofactor">
    <cofactor evidence="3">
        <name>FAD</name>
        <dbReference type="ChEBI" id="CHEBI:57692"/>
    </cofactor>
</comment>
<evidence type="ECO:0000256" key="15">
    <source>
        <dbReference type="ARBA" id="ARBA00049342"/>
    </source>
</evidence>
<dbReference type="GO" id="GO:0010181">
    <property type="term" value="F:FMN binding"/>
    <property type="evidence" value="ECO:0007669"/>
    <property type="project" value="InterPro"/>
</dbReference>
<evidence type="ECO:0000256" key="12">
    <source>
        <dbReference type="ARBA" id="ARBA00023004"/>
    </source>
</evidence>
<dbReference type="InterPro" id="IPR039261">
    <property type="entry name" value="FNR_nucleotide-bd"/>
</dbReference>
<evidence type="ECO:0000256" key="8">
    <source>
        <dbReference type="ARBA" id="ARBA00022723"/>
    </source>
</evidence>
<feature type="region of interest" description="Disordered" evidence="16">
    <location>
        <begin position="299"/>
        <end position="318"/>
    </location>
</feature>
<dbReference type="Pfam" id="PF00067">
    <property type="entry name" value="p450"/>
    <property type="match status" value="1"/>
</dbReference>
<evidence type="ECO:0000256" key="6">
    <source>
        <dbReference type="ARBA" id="ARBA00022630"/>
    </source>
</evidence>
<comment type="similarity">
    <text evidence="4">In the N-terminal section; belongs to the cytochrome P450 family.</text>
</comment>
<dbReference type="EMBL" id="NKHU02000057">
    <property type="protein sequence ID" value="RHZ59800.1"/>
    <property type="molecule type" value="Genomic_DNA"/>
</dbReference>
<dbReference type="GO" id="GO:0016712">
    <property type="term" value="F:oxidoreductase activity, acting on paired donors, with incorporation or reduction of molecular oxygen, reduced flavin or flavoprotein as one donor, and incorporation of one atom of oxygen"/>
    <property type="evidence" value="ECO:0007669"/>
    <property type="project" value="UniProtKB-EC"/>
</dbReference>
<dbReference type="InterPro" id="IPR001094">
    <property type="entry name" value="Flavdoxin-like"/>
</dbReference>
<dbReference type="GO" id="GO:0003958">
    <property type="term" value="F:NADPH-hemoprotein reductase activity"/>
    <property type="evidence" value="ECO:0007669"/>
    <property type="project" value="UniProtKB-EC"/>
</dbReference>
<dbReference type="InterPro" id="IPR001128">
    <property type="entry name" value="Cyt_P450"/>
</dbReference>
<evidence type="ECO:0000256" key="4">
    <source>
        <dbReference type="ARBA" id="ARBA00010018"/>
    </source>
</evidence>
<reference evidence="19" key="1">
    <citation type="submission" date="2018-08" db="EMBL/GenBank/DDBJ databases">
        <title>Draft genome sequence of azole-resistant Aspergillus thermomutatus (Neosartorya pseudofischeri) strain HMR AF 39, isolated from a human nasal aspirate.</title>
        <authorList>
            <person name="Parent-Michaud M."/>
            <person name="Dufresne P.J."/>
            <person name="Fournier E."/>
            <person name="Martineau C."/>
            <person name="Moreira S."/>
            <person name="Perkins V."/>
            <person name="De Repentigny L."/>
            <person name="Dufresne S.F."/>
        </authorList>
    </citation>
    <scope>NUCLEOTIDE SEQUENCE [LARGE SCALE GENOMIC DNA]</scope>
    <source>
        <strain evidence="19">HMR AF 39</strain>
    </source>
</reference>
<evidence type="ECO:0000256" key="13">
    <source>
        <dbReference type="ARBA" id="ARBA00023128"/>
    </source>
</evidence>
<gene>
    <name evidence="19" type="ORF">CDV56_105806</name>
</gene>